<accession>A0A8H2X483</accession>
<evidence type="ECO:0000256" key="2">
    <source>
        <dbReference type="SAM" id="Phobius"/>
    </source>
</evidence>
<comment type="caution">
    <text evidence="3">The sequence shown here is derived from an EMBL/GenBank/DDBJ whole genome shotgun (WGS) entry which is preliminary data.</text>
</comment>
<evidence type="ECO:0008006" key="5">
    <source>
        <dbReference type="Google" id="ProtNLM"/>
    </source>
</evidence>
<keyword evidence="2" id="KW-1133">Transmembrane helix</keyword>
<protein>
    <recommendedName>
        <fullName evidence="5">Transmembrane protein</fullName>
    </recommendedName>
</protein>
<dbReference type="EMBL" id="CAJMWT010001735">
    <property type="protein sequence ID" value="CAE6417595.1"/>
    <property type="molecule type" value="Genomic_DNA"/>
</dbReference>
<keyword evidence="2" id="KW-0812">Transmembrane</keyword>
<keyword evidence="2" id="KW-0472">Membrane</keyword>
<sequence>MAGIWFRRLSYPRRQTYAIPHITEFFYAGSAIILAILIVINIALVGNDVVTVLKDTPDFAESKWWAPKWVPNRMKIPTRPGPCQPLTLPHESTSIRTNSTLPLFAYTLTNGLGLSRNANGDEEPRWYDAPRYRAEPLKNCIVQNITALINFQDRGFKLTSQIVCNIDSADPMTPPSLKLSTTFSQIANTDLGPDDIVNAISPYTVPHSAEIAKAQTVPLAQSVPALTVLGVLDAIGSDLFKAMWAQKWAWRLTGRNNMWPDQAVVKWAAKANCDDPKRCRELGEDIEGIDTWYSTTRDMDVRDFDPDYFTPMNATMYNYFVAFRDAIYLDLGHFDENTNIFLSNDAFKTHILPDPFLGTIAGDVIDQARPRPNTQPYSPHEFWRTCTWGWGCLNGTWTDALLSNDPAASNITNGLPLTSLQSQYPTIIDLKYLCPIFKRKQAGAFLVSVFVGTFSMYMVLYGIFLFFATIFDQQYRKKQYRDGLYGVGDHEAACRLSFDAFARPPSPYATAFDAPRLSYAECIPRYEPATDHIFVRAPRKEDELPPGACTLGTPGVYSPKQDARVSLTSQVSLGRTTSRDTVTPVPGPATWDNREKDNLAFSPPRAHVQTGRHFLSPQVSRKPHYAERE</sequence>
<feature type="transmembrane region" description="Helical" evidence="2">
    <location>
        <begin position="444"/>
        <end position="471"/>
    </location>
</feature>
<organism evidence="3 4">
    <name type="scientific">Rhizoctonia solani</name>
    <dbReference type="NCBI Taxonomy" id="456999"/>
    <lineage>
        <taxon>Eukaryota</taxon>
        <taxon>Fungi</taxon>
        <taxon>Dikarya</taxon>
        <taxon>Basidiomycota</taxon>
        <taxon>Agaricomycotina</taxon>
        <taxon>Agaricomycetes</taxon>
        <taxon>Cantharellales</taxon>
        <taxon>Ceratobasidiaceae</taxon>
        <taxon>Rhizoctonia</taxon>
    </lineage>
</organism>
<feature type="region of interest" description="Disordered" evidence="1">
    <location>
        <begin position="573"/>
        <end position="629"/>
    </location>
</feature>
<evidence type="ECO:0000313" key="4">
    <source>
        <dbReference type="Proteomes" id="UP000663843"/>
    </source>
</evidence>
<dbReference type="AlphaFoldDB" id="A0A8H2X483"/>
<name>A0A8H2X483_9AGAM</name>
<gene>
    <name evidence="3" type="ORF">RDB_LOCUS50412</name>
</gene>
<evidence type="ECO:0000313" key="3">
    <source>
        <dbReference type="EMBL" id="CAE6417595.1"/>
    </source>
</evidence>
<proteinExistence type="predicted"/>
<evidence type="ECO:0000256" key="1">
    <source>
        <dbReference type="SAM" id="MobiDB-lite"/>
    </source>
</evidence>
<reference evidence="3" key="1">
    <citation type="submission" date="2021-01" db="EMBL/GenBank/DDBJ databases">
        <authorList>
            <person name="Kaushik A."/>
        </authorList>
    </citation>
    <scope>NUCLEOTIDE SEQUENCE</scope>
    <source>
        <strain evidence="3">AG2-2IIIB</strain>
    </source>
</reference>
<dbReference type="Proteomes" id="UP000663843">
    <property type="component" value="Unassembled WGS sequence"/>
</dbReference>
<feature type="transmembrane region" description="Helical" evidence="2">
    <location>
        <begin position="21"/>
        <end position="44"/>
    </location>
</feature>